<sequence length="288" mass="31356">MIQVQVSEAMASKLSASSPGFNSYSSETLAEIAARVLSEFQSDPLSVSDDDLLFDSWAESLDCSQSHHDSLNDRDLINNDDEFEFALVCADPNSSPVAADDIFCNGQIKPMYPIFHYPQFAPSNEVAVVADTSVSSISTPNETVPAPRHRRPPLRKLMFEERETLSYSSSAFDADESDVGGPVVSPETYCVWSPKSASVGRRSKKNTSTGSSSSKRWRLRDLLLRNGSQGSGRKDATVFVSQSKRSSKVAQEVSKPISGGGGEHGWSDYMRKGTSTAKNEGGHTKKKK</sequence>
<reference evidence="2" key="1">
    <citation type="submission" date="2023-10" db="EMBL/GenBank/DDBJ databases">
        <title>Chromosome-level genome of the transformable northern wattle, Acacia crassicarpa.</title>
        <authorList>
            <person name="Massaro I."/>
            <person name="Sinha N.R."/>
            <person name="Poethig S."/>
            <person name="Leichty A.R."/>
        </authorList>
    </citation>
    <scope>NUCLEOTIDE SEQUENCE</scope>
    <source>
        <strain evidence="2">Acra3RX</strain>
        <tissue evidence="2">Leaf</tissue>
    </source>
</reference>
<keyword evidence="3" id="KW-1185">Reference proteome</keyword>
<feature type="region of interest" description="Disordered" evidence="1">
    <location>
        <begin position="195"/>
        <end position="288"/>
    </location>
</feature>
<evidence type="ECO:0000313" key="2">
    <source>
        <dbReference type="EMBL" id="KAK4264333.1"/>
    </source>
</evidence>
<dbReference type="EMBL" id="JAWXYG010000008">
    <property type="protein sequence ID" value="KAK4264333.1"/>
    <property type="molecule type" value="Genomic_DNA"/>
</dbReference>
<accession>A0AAE1J7G5</accession>
<proteinExistence type="predicted"/>
<name>A0AAE1J7G5_9FABA</name>
<protein>
    <submittedName>
        <fullName evidence="2">Uncharacterized protein</fullName>
    </submittedName>
</protein>
<dbReference type="Pfam" id="PF07816">
    <property type="entry name" value="DUF1645"/>
    <property type="match status" value="1"/>
</dbReference>
<comment type="caution">
    <text evidence="2">The sequence shown here is derived from an EMBL/GenBank/DDBJ whole genome shotgun (WGS) entry which is preliminary data.</text>
</comment>
<dbReference type="Proteomes" id="UP001293593">
    <property type="component" value="Unassembled WGS sequence"/>
</dbReference>
<dbReference type="PANTHER" id="PTHR33095:SF23">
    <property type="entry name" value="DUF1645 FAMILY PROTEIN"/>
    <property type="match status" value="1"/>
</dbReference>
<evidence type="ECO:0000256" key="1">
    <source>
        <dbReference type="SAM" id="MobiDB-lite"/>
    </source>
</evidence>
<organism evidence="2 3">
    <name type="scientific">Acacia crassicarpa</name>
    <name type="common">northern wattle</name>
    <dbReference type="NCBI Taxonomy" id="499986"/>
    <lineage>
        <taxon>Eukaryota</taxon>
        <taxon>Viridiplantae</taxon>
        <taxon>Streptophyta</taxon>
        <taxon>Embryophyta</taxon>
        <taxon>Tracheophyta</taxon>
        <taxon>Spermatophyta</taxon>
        <taxon>Magnoliopsida</taxon>
        <taxon>eudicotyledons</taxon>
        <taxon>Gunneridae</taxon>
        <taxon>Pentapetalae</taxon>
        <taxon>rosids</taxon>
        <taxon>fabids</taxon>
        <taxon>Fabales</taxon>
        <taxon>Fabaceae</taxon>
        <taxon>Caesalpinioideae</taxon>
        <taxon>mimosoid clade</taxon>
        <taxon>Acacieae</taxon>
        <taxon>Acacia</taxon>
    </lineage>
</organism>
<dbReference type="AlphaFoldDB" id="A0AAE1J7G5"/>
<dbReference type="InterPro" id="IPR012442">
    <property type="entry name" value="DUF1645_plant"/>
</dbReference>
<dbReference type="PANTHER" id="PTHR33095">
    <property type="entry name" value="OS07G0619500 PROTEIN"/>
    <property type="match status" value="1"/>
</dbReference>
<gene>
    <name evidence="2" type="ORF">QN277_025529</name>
</gene>
<evidence type="ECO:0000313" key="3">
    <source>
        <dbReference type="Proteomes" id="UP001293593"/>
    </source>
</evidence>